<keyword evidence="4" id="KW-0548">Nucleotidyltransferase</keyword>
<comment type="similarity">
    <text evidence="9">Belongs to the MntA antitoxin family.</text>
</comment>
<dbReference type="SUPFAM" id="SSF81301">
    <property type="entry name" value="Nucleotidyltransferase"/>
    <property type="match status" value="1"/>
</dbReference>
<dbReference type="InterPro" id="IPR052038">
    <property type="entry name" value="Type-VII_TA_antitoxin"/>
</dbReference>
<evidence type="ECO:0000256" key="5">
    <source>
        <dbReference type="ARBA" id="ARBA00022723"/>
    </source>
</evidence>
<dbReference type="PANTHER" id="PTHR33571:SF12">
    <property type="entry name" value="BSL3053 PROTEIN"/>
    <property type="match status" value="1"/>
</dbReference>
<dbReference type="CDD" id="cd05403">
    <property type="entry name" value="NT_KNTase_like"/>
    <property type="match status" value="1"/>
</dbReference>
<organism evidence="11 12">
    <name type="scientific">Algoriphagus oliviformis</name>
    <dbReference type="NCBI Taxonomy" id="2811231"/>
    <lineage>
        <taxon>Bacteria</taxon>
        <taxon>Pseudomonadati</taxon>
        <taxon>Bacteroidota</taxon>
        <taxon>Cytophagia</taxon>
        <taxon>Cytophagales</taxon>
        <taxon>Cyclobacteriaceae</taxon>
        <taxon>Algoriphagus</taxon>
    </lineage>
</organism>
<dbReference type="Proteomes" id="UP000664317">
    <property type="component" value="Unassembled WGS sequence"/>
</dbReference>
<accession>A0ABS3C5C0</accession>
<keyword evidence="12" id="KW-1185">Reference proteome</keyword>
<evidence type="ECO:0000256" key="9">
    <source>
        <dbReference type="ARBA" id="ARBA00038276"/>
    </source>
</evidence>
<dbReference type="PANTHER" id="PTHR33571">
    <property type="entry name" value="SSL8005 PROTEIN"/>
    <property type="match status" value="1"/>
</dbReference>
<evidence type="ECO:0000313" key="12">
    <source>
        <dbReference type="Proteomes" id="UP000664317"/>
    </source>
</evidence>
<evidence type="ECO:0000256" key="8">
    <source>
        <dbReference type="ARBA" id="ARBA00022842"/>
    </source>
</evidence>
<name>A0ABS3C5C0_9BACT</name>
<protein>
    <submittedName>
        <fullName evidence="11">Nucleotidyltransferase domain-containing protein</fullName>
    </submittedName>
</protein>
<evidence type="ECO:0000256" key="1">
    <source>
        <dbReference type="ARBA" id="ARBA00001946"/>
    </source>
</evidence>
<keyword evidence="5" id="KW-0479">Metal-binding</keyword>
<comment type="cofactor">
    <cofactor evidence="1">
        <name>Mg(2+)</name>
        <dbReference type="ChEBI" id="CHEBI:18420"/>
    </cofactor>
</comment>
<dbReference type="Gene3D" id="3.30.460.10">
    <property type="entry name" value="Beta Polymerase, domain 2"/>
    <property type="match status" value="1"/>
</dbReference>
<dbReference type="EMBL" id="JAFKCT010000006">
    <property type="protein sequence ID" value="MBN7812162.1"/>
    <property type="molecule type" value="Genomic_DNA"/>
</dbReference>
<evidence type="ECO:0000256" key="4">
    <source>
        <dbReference type="ARBA" id="ARBA00022695"/>
    </source>
</evidence>
<dbReference type="RefSeq" id="WP_206578941.1">
    <property type="nucleotide sequence ID" value="NZ_JAFKCT010000006.1"/>
</dbReference>
<sequence length="100" mass="11586">MEKLSPFIPSIRELCKLTGVKSLYAFGSVLTDRFDEESDVDLIVDLKEDDPLEYTENYFSLKFGLEKILGRQVDLLEERADLNPLLRKEIERSKVVVYEA</sequence>
<comment type="caution">
    <text evidence="11">The sequence shown here is derived from an EMBL/GenBank/DDBJ whole genome shotgun (WGS) entry which is preliminary data.</text>
</comment>
<dbReference type="Pfam" id="PF01909">
    <property type="entry name" value="NTP_transf_2"/>
    <property type="match status" value="1"/>
</dbReference>
<dbReference type="InterPro" id="IPR002934">
    <property type="entry name" value="Polymerase_NTP_transf_dom"/>
</dbReference>
<evidence type="ECO:0000256" key="2">
    <source>
        <dbReference type="ARBA" id="ARBA00022649"/>
    </source>
</evidence>
<evidence type="ECO:0000256" key="3">
    <source>
        <dbReference type="ARBA" id="ARBA00022679"/>
    </source>
</evidence>
<proteinExistence type="inferred from homology"/>
<evidence type="ECO:0000256" key="7">
    <source>
        <dbReference type="ARBA" id="ARBA00022840"/>
    </source>
</evidence>
<gene>
    <name evidence="11" type="ORF">J0A68_14510</name>
</gene>
<dbReference type="InterPro" id="IPR043519">
    <property type="entry name" value="NT_sf"/>
</dbReference>
<keyword evidence="6" id="KW-0547">Nucleotide-binding</keyword>
<keyword evidence="8" id="KW-0460">Magnesium</keyword>
<keyword evidence="2" id="KW-1277">Toxin-antitoxin system</keyword>
<evidence type="ECO:0000256" key="6">
    <source>
        <dbReference type="ARBA" id="ARBA00022741"/>
    </source>
</evidence>
<feature type="domain" description="Polymerase nucleotidyl transferase" evidence="10">
    <location>
        <begin position="12"/>
        <end position="96"/>
    </location>
</feature>
<evidence type="ECO:0000313" key="11">
    <source>
        <dbReference type="EMBL" id="MBN7812162.1"/>
    </source>
</evidence>
<evidence type="ECO:0000259" key="10">
    <source>
        <dbReference type="Pfam" id="PF01909"/>
    </source>
</evidence>
<reference evidence="11 12" key="1">
    <citation type="submission" date="2021-03" db="EMBL/GenBank/DDBJ databases">
        <title>novel species isolated from a fishpond in China.</title>
        <authorList>
            <person name="Lu H."/>
            <person name="Cai Z."/>
        </authorList>
    </citation>
    <scope>NUCLEOTIDE SEQUENCE [LARGE SCALE GENOMIC DNA]</scope>
    <source>
        <strain evidence="11 12">H41</strain>
    </source>
</reference>
<keyword evidence="7" id="KW-0067">ATP-binding</keyword>
<keyword evidence="3" id="KW-0808">Transferase</keyword>